<evidence type="ECO:0000313" key="8">
    <source>
        <dbReference type="EMBL" id="TWO65512.1"/>
    </source>
</evidence>
<keyword evidence="5" id="KW-0408">Iron</keyword>
<proteinExistence type="inferred from homology"/>
<reference evidence="8 9" key="1">
    <citation type="submission" date="2019-07" db="EMBL/GenBank/DDBJ databases">
        <title>Caenimonas sedimenti sp. nov., isolated from activated sludge.</title>
        <authorList>
            <person name="Xu J."/>
        </authorList>
    </citation>
    <scope>NUCLEOTIDE SEQUENCE [LARGE SCALE GENOMIC DNA]</scope>
    <source>
        <strain evidence="8 9">HX-9-20</strain>
    </source>
</reference>
<dbReference type="OrthoDB" id="9801223at2"/>
<evidence type="ECO:0000313" key="9">
    <source>
        <dbReference type="Proteomes" id="UP000318199"/>
    </source>
</evidence>
<dbReference type="SUPFAM" id="SSF46458">
    <property type="entry name" value="Globin-like"/>
    <property type="match status" value="1"/>
</dbReference>
<dbReference type="RefSeq" id="WP_145896981.1">
    <property type="nucleotide sequence ID" value="NZ_VOBQ01000028.1"/>
</dbReference>
<dbReference type="InterPro" id="IPR000971">
    <property type="entry name" value="Globin"/>
</dbReference>
<dbReference type="PANTHER" id="PTHR46458">
    <property type="entry name" value="BLR2807 PROTEIN"/>
    <property type="match status" value="1"/>
</dbReference>
<keyword evidence="4" id="KW-0479">Metal-binding</keyword>
<evidence type="ECO:0000259" key="7">
    <source>
        <dbReference type="PROSITE" id="PS01033"/>
    </source>
</evidence>
<dbReference type="AlphaFoldDB" id="A0A562ZF16"/>
<feature type="domain" description="Globin" evidence="7">
    <location>
        <begin position="1"/>
        <end position="147"/>
    </location>
</feature>
<keyword evidence="3 6" id="KW-0561">Oxygen transport</keyword>
<keyword evidence="9" id="KW-1185">Reference proteome</keyword>
<comment type="caution">
    <text evidence="8">The sequence shown here is derived from an EMBL/GenBank/DDBJ whole genome shotgun (WGS) entry which is preliminary data.</text>
</comment>
<dbReference type="InterPro" id="IPR009050">
    <property type="entry name" value="Globin-like_sf"/>
</dbReference>
<dbReference type="Gene3D" id="1.10.490.10">
    <property type="entry name" value="Globins"/>
    <property type="match status" value="1"/>
</dbReference>
<evidence type="ECO:0000256" key="1">
    <source>
        <dbReference type="ARBA" id="ARBA00022448"/>
    </source>
</evidence>
<keyword evidence="1 6" id="KW-0813">Transport</keyword>
<comment type="similarity">
    <text evidence="6">Belongs to the globin family.</text>
</comment>
<evidence type="ECO:0000256" key="4">
    <source>
        <dbReference type="ARBA" id="ARBA00022723"/>
    </source>
</evidence>
<dbReference type="Proteomes" id="UP000318199">
    <property type="component" value="Unassembled WGS sequence"/>
</dbReference>
<evidence type="ECO:0000256" key="2">
    <source>
        <dbReference type="ARBA" id="ARBA00022617"/>
    </source>
</evidence>
<protein>
    <recommendedName>
        <fullName evidence="7">Globin domain-containing protein</fullName>
    </recommendedName>
</protein>
<evidence type="ECO:0000256" key="5">
    <source>
        <dbReference type="ARBA" id="ARBA00023004"/>
    </source>
</evidence>
<keyword evidence="2 6" id="KW-0349">Heme</keyword>
<dbReference type="EMBL" id="VOBQ01000028">
    <property type="protein sequence ID" value="TWO65512.1"/>
    <property type="molecule type" value="Genomic_DNA"/>
</dbReference>
<dbReference type="InterPro" id="IPR012292">
    <property type="entry name" value="Globin/Proto"/>
</dbReference>
<dbReference type="GO" id="GO:0005344">
    <property type="term" value="F:oxygen carrier activity"/>
    <property type="evidence" value="ECO:0007669"/>
    <property type="project" value="UniProtKB-KW"/>
</dbReference>
<dbReference type="InterPro" id="IPR050532">
    <property type="entry name" value="Globin-like_OT"/>
</dbReference>
<evidence type="ECO:0000256" key="3">
    <source>
        <dbReference type="ARBA" id="ARBA00022621"/>
    </source>
</evidence>
<evidence type="ECO:0000256" key="6">
    <source>
        <dbReference type="RuleBase" id="RU000356"/>
    </source>
</evidence>
<dbReference type="PANTHER" id="PTHR46458:SF1">
    <property type="entry name" value="GEO09476P1"/>
    <property type="match status" value="1"/>
</dbReference>
<sequence length="155" mass="17413">MLTEDEKRILRESWRLVAPIMDTAGDLFYRRLFELQPAYRKLFPDDMAAQKRKLTGMLAFAVRTADWSEEKWAQDVSSDDDLFLVVLALGRRHALLYNVPEEAFPTVGEALLWTLNMGLGQAFTAEARAAWSKLYALLSATMLMGARQAGTPAAA</sequence>
<accession>A0A562ZF16</accession>
<organism evidence="8 9">
    <name type="scientific">Caenimonas sedimenti</name>
    <dbReference type="NCBI Taxonomy" id="2596921"/>
    <lineage>
        <taxon>Bacteria</taxon>
        <taxon>Pseudomonadati</taxon>
        <taxon>Pseudomonadota</taxon>
        <taxon>Betaproteobacteria</taxon>
        <taxon>Burkholderiales</taxon>
        <taxon>Comamonadaceae</taxon>
        <taxon>Caenimonas</taxon>
    </lineage>
</organism>
<dbReference type="Pfam" id="PF00042">
    <property type="entry name" value="Globin"/>
    <property type="match status" value="1"/>
</dbReference>
<dbReference type="GO" id="GO:0046872">
    <property type="term" value="F:metal ion binding"/>
    <property type="evidence" value="ECO:0007669"/>
    <property type="project" value="UniProtKB-KW"/>
</dbReference>
<name>A0A562ZF16_9BURK</name>
<dbReference type="GO" id="GO:0019825">
    <property type="term" value="F:oxygen binding"/>
    <property type="evidence" value="ECO:0007669"/>
    <property type="project" value="InterPro"/>
</dbReference>
<gene>
    <name evidence="8" type="ORF">FN976_27280</name>
</gene>
<dbReference type="GO" id="GO:0020037">
    <property type="term" value="F:heme binding"/>
    <property type="evidence" value="ECO:0007669"/>
    <property type="project" value="InterPro"/>
</dbReference>
<dbReference type="PROSITE" id="PS01033">
    <property type="entry name" value="GLOBIN"/>
    <property type="match status" value="1"/>
</dbReference>